<dbReference type="SMART" id="SM00487">
    <property type="entry name" value="DEXDc"/>
    <property type="match status" value="1"/>
</dbReference>
<sequence length="710" mass="79088">MSLAPQNNLSSSASVSDAPSNSLRDRLRAATLARTGLTPYEWQLDVAEALVQDKDAILIAGTGCGKTLAYVMPCFIDPKTTVIIVSPLNALEQNQAAQFSKWGLRATAVNAKTLSETPKLIEGISGGFFQVVITSPENLRSPQMLRPVLTNPEFTKQLKVVVDEAHCIYLWGPKFRPAWDQIGDVRKLVPHRVPFLGSTATAPPVVLDKICTSLHIDKDDHVFVNLGMFRENLVWEVNIMDASRPLVEQLDFLIPNQPTIENFQGDERILIYVNSRDIAHIICYYLRRLLPPHLRDRVAVFHAMRSDLAKEWLLYGFVNGLLKIMICTEAAGMGCDFPRVHLVLQFKTPDSLISWVQRGGRGGRDGMRCVCRLLVEPSIVAQKGHKSVEEHASGKCDEDGTSSDGDEMEVVYQKKCDTTLREYIMSKQCRWKFKDDYFQNPPHGEPTAECCDNCRNDASQPPEPRTIPPAAVPVPNQHPPTPQVPATAPRAHNRTGEHLKAARVALLDWRMRAWKRDWQKTTIYPQTLLPDKVLDAVAKSQVVQTIDDFSRLTTPPWMLAADYGAEVIALLDQEDSKHERAKQEAAMATQAVKEAQAQLQKRMKDHKARERLKDKQRKVRTDYEAQKKKRARYEACINANETWIGRPPKKASSHSPTPPSSPTPFLLEMGAQAGPSGECTVLGSIGQAVVHPDTHGHASGSENMPPPGTA</sequence>
<dbReference type="GO" id="GO:0005524">
    <property type="term" value="F:ATP binding"/>
    <property type="evidence" value="ECO:0007669"/>
    <property type="project" value="UniProtKB-KW"/>
</dbReference>
<dbReference type="AlphaFoldDB" id="A0A067M1V6"/>
<keyword evidence="12" id="KW-1185">Reference proteome</keyword>
<dbReference type="GO" id="GO:0003677">
    <property type="term" value="F:DNA binding"/>
    <property type="evidence" value="ECO:0007669"/>
    <property type="project" value="UniProtKB-KW"/>
</dbReference>
<evidence type="ECO:0000256" key="7">
    <source>
        <dbReference type="ARBA" id="ARBA00034808"/>
    </source>
</evidence>
<feature type="region of interest" description="Disordered" evidence="8">
    <location>
        <begin position="455"/>
        <end position="475"/>
    </location>
</feature>
<dbReference type="Pfam" id="PF00271">
    <property type="entry name" value="Helicase_C"/>
    <property type="match status" value="1"/>
</dbReference>
<accession>A0A067M1V6</accession>
<keyword evidence="5" id="KW-0413">Isomerase</keyword>
<comment type="catalytic activity">
    <reaction evidence="6">
        <text>Couples ATP hydrolysis with the unwinding of duplex DNA by translocating in the 3'-5' direction.</text>
        <dbReference type="EC" id="5.6.2.4"/>
    </reaction>
</comment>
<dbReference type="GO" id="GO:0043138">
    <property type="term" value="F:3'-5' DNA helicase activity"/>
    <property type="evidence" value="ECO:0007669"/>
    <property type="project" value="UniProtKB-EC"/>
</dbReference>
<protein>
    <recommendedName>
        <fullName evidence="7">DNA 3'-5' helicase</fullName>
        <ecNumber evidence="7">5.6.2.4</ecNumber>
    </recommendedName>
</protein>
<dbReference type="GO" id="GO:0005694">
    <property type="term" value="C:chromosome"/>
    <property type="evidence" value="ECO:0007669"/>
    <property type="project" value="TreeGrafter"/>
</dbReference>
<dbReference type="Gene3D" id="3.40.50.300">
    <property type="entry name" value="P-loop containing nucleotide triphosphate hydrolases"/>
    <property type="match status" value="2"/>
</dbReference>
<evidence type="ECO:0000313" key="12">
    <source>
        <dbReference type="Proteomes" id="UP000027195"/>
    </source>
</evidence>
<feature type="region of interest" description="Disordered" evidence="8">
    <location>
        <begin position="385"/>
        <end position="404"/>
    </location>
</feature>
<evidence type="ECO:0000256" key="6">
    <source>
        <dbReference type="ARBA" id="ARBA00034617"/>
    </source>
</evidence>
<dbReference type="GO" id="GO:0000724">
    <property type="term" value="P:double-strand break repair via homologous recombination"/>
    <property type="evidence" value="ECO:0007669"/>
    <property type="project" value="TreeGrafter"/>
</dbReference>
<dbReference type="STRING" id="930990.A0A067M1V6"/>
<comment type="similarity">
    <text evidence="1">Belongs to the helicase family. RecQ subfamily.</text>
</comment>
<evidence type="ECO:0000313" key="11">
    <source>
        <dbReference type="EMBL" id="KDQ05581.1"/>
    </source>
</evidence>
<evidence type="ECO:0000256" key="3">
    <source>
        <dbReference type="ARBA" id="ARBA00022840"/>
    </source>
</evidence>
<dbReference type="InterPro" id="IPR027417">
    <property type="entry name" value="P-loop_NTPase"/>
</dbReference>
<evidence type="ECO:0000259" key="10">
    <source>
        <dbReference type="PROSITE" id="PS51194"/>
    </source>
</evidence>
<feature type="domain" description="Helicase ATP-binding" evidence="9">
    <location>
        <begin position="47"/>
        <end position="220"/>
    </location>
</feature>
<dbReference type="EC" id="5.6.2.4" evidence="7"/>
<evidence type="ECO:0000256" key="4">
    <source>
        <dbReference type="ARBA" id="ARBA00023125"/>
    </source>
</evidence>
<feature type="region of interest" description="Disordered" evidence="8">
    <location>
        <begin position="602"/>
        <end position="625"/>
    </location>
</feature>
<feature type="region of interest" description="Disordered" evidence="8">
    <location>
        <begin position="1"/>
        <end position="20"/>
    </location>
</feature>
<keyword evidence="4" id="KW-0238">DNA-binding</keyword>
<dbReference type="InterPro" id="IPR011545">
    <property type="entry name" value="DEAD/DEAH_box_helicase_dom"/>
</dbReference>
<organism evidence="11 12">
    <name type="scientific">Botryobasidium botryosum (strain FD-172 SS1)</name>
    <dbReference type="NCBI Taxonomy" id="930990"/>
    <lineage>
        <taxon>Eukaryota</taxon>
        <taxon>Fungi</taxon>
        <taxon>Dikarya</taxon>
        <taxon>Basidiomycota</taxon>
        <taxon>Agaricomycotina</taxon>
        <taxon>Agaricomycetes</taxon>
        <taxon>Cantharellales</taxon>
        <taxon>Botryobasidiaceae</taxon>
        <taxon>Botryobasidium</taxon>
    </lineage>
</organism>
<feature type="domain" description="Helicase C-terminal" evidence="10">
    <location>
        <begin position="246"/>
        <end position="428"/>
    </location>
</feature>
<dbReference type="InParanoid" id="A0A067M1V6"/>
<evidence type="ECO:0000259" key="9">
    <source>
        <dbReference type="PROSITE" id="PS51192"/>
    </source>
</evidence>
<feature type="region of interest" description="Disordered" evidence="8">
    <location>
        <begin position="644"/>
        <end position="710"/>
    </location>
</feature>
<dbReference type="InterPro" id="IPR014001">
    <property type="entry name" value="Helicase_ATP-bd"/>
</dbReference>
<dbReference type="Proteomes" id="UP000027195">
    <property type="component" value="Unassembled WGS sequence"/>
</dbReference>
<name>A0A067M1V6_BOTB1</name>
<dbReference type="InterPro" id="IPR001650">
    <property type="entry name" value="Helicase_C-like"/>
</dbReference>
<dbReference type="PROSITE" id="PS51192">
    <property type="entry name" value="HELICASE_ATP_BIND_1"/>
    <property type="match status" value="1"/>
</dbReference>
<dbReference type="Pfam" id="PF00270">
    <property type="entry name" value="DEAD"/>
    <property type="match status" value="1"/>
</dbReference>
<dbReference type="SMART" id="SM00490">
    <property type="entry name" value="HELICc"/>
    <property type="match status" value="1"/>
</dbReference>
<evidence type="ECO:0000256" key="5">
    <source>
        <dbReference type="ARBA" id="ARBA00023235"/>
    </source>
</evidence>
<dbReference type="SUPFAM" id="SSF52540">
    <property type="entry name" value="P-loop containing nucleoside triphosphate hydrolases"/>
    <property type="match status" value="1"/>
</dbReference>
<dbReference type="OrthoDB" id="10261556at2759"/>
<evidence type="ECO:0000256" key="2">
    <source>
        <dbReference type="ARBA" id="ARBA00022741"/>
    </source>
</evidence>
<dbReference type="HOGENOM" id="CLU_001103_19_4_1"/>
<keyword evidence="3" id="KW-0067">ATP-binding</keyword>
<dbReference type="GO" id="GO:0009378">
    <property type="term" value="F:four-way junction helicase activity"/>
    <property type="evidence" value="ECO:0007669"/>
    <property type="project" value="TreeGrafter"/>
</dbReference>
<feature type="compositionally biased region" description="Pro residues" evidence="8">
    <location>
        <begin position="461"/>
        <end position="475"/>
    </location>
</feature>
<dbReference type="PROSITE" id="PS51194">
    <property type="entry name" value="HELICASE_CTER"/>
    <property type="match status" value="1"/>
</dbReference>
<dbReference type="PANTHER" id="PTHR13710:SF105">
    <property type="entry name" value="ATP-DEPENDENT DNA HELICASE Q1"/>
    <property type="match status" value="1"/>
</dbReference>
<feature type="compositionally biased region" description="Basic and acidic residues" evidence="8">
    <location>
        <begin position="386"/>
        <end position="398"/>
    </location>
</feature>
<gene>
    <name evidence="11" type="ORF">BOTBODRAFT_149878</name>
</gene>
<evidence type="ECO:0000256" key="1">
    <source>
        <dbReference type="ARBA" id="ARBA00005446"/>
    </source>
</evidence>
<dbReference type="EMBL" id="KL198237">
    <property type="protein sequence ID" value="KDQ05581.1"/>
    <property type="molecule type" value="Genomic_DNA"/>
</dbReference>
<keyword evidence="2" id="KW-0547">Nucleotide-binding</keyword>
<evidence type="ECO:0000256" key="8">
    <source>
        <dbReference type="SAM" id="MobiDB-lite"/>
    </source>
</evidence>
<dbReference type="GO" id="GO:0005737">
    <property type="term" value="C:cytoplasm"/>
    <property type="evidence" value="ECO:0007669"/>
    <property type="project" value="TreeGrafter"/>
</dbReference>
<feature type="compositionally biased region" description="Low complexity" evidence="8">
    <location>
        <begin position="7"/>
        <end position="20"/>
    </location>
</feature>
<reference evidence="12" key="1">
    <citation type="journal article" date="2014" name="Proc. Natl. Acad. Sci. U.S.A.">
        <title>Extensive sampling of basidiomycete genomes demonstrates inadequacy of the white-rot/brown-rot paradigm for wood decay fungi.</title>
        <authorList>
            <person name="Riley R."/>
            <person name="Salamov A.A."/>
            <person name="Brown D.W."/>
            <person name="Nagy L.G."/>
            <person name="Floudas D."/>
            <person name="Held B.W."/>
            <person name="Levasseur A."/>
            <person name="Lombard V."/>
            <person name="Morin E."/>
            <person name="Otillar R."/>
            <person name="Lindquist E.A."/>
            <person name="Sun H."/>
            <person name="LaButti K.M."/>
            <person name="Schmutz J."/>
            <person name="Jabbour D."/>
            <person name="Luo H."/>
            <person name="Baker S.E."/>
            <person name="Pisabarro A.G."/>
            <person name="Walton J.D."/>
            <person name="Blanchette R.A."/>
            <person name="Henrissat B."/>
            <person name="Martin F."/>
            <person name="Cullen D."/>
            <person name="Hibbett D.S."/>
            <person name="Grigoriev I.V."/>
        </authorList>
    </citation>
    <scope>NUCLEOTIDE SEQUENCE [LARGE SCALE GENOMIC DNA]</scope>
    <source>
        <strain evidence="12">FD-172 SS1</strain>
    </source>
</reference>
<feature type="compositionally biased region" description="Basic and acidic residues" evidence="8">
    <location>
        <begin position="607"/>
        <end position="625"/>
    </location>
</feature>
<proteinExistence type="inferred from homology"/>
<dbReference type="PANTHER" id="PTHR13710">
    <property type="entry name" value="DNA HELICASE RECQ FAMILY MEMBER"/>
    <property type="match status" value="1"/>
</dbReference>
<dbReference type="PROSITE" id="PS50096">
    <property type="entry name" value="IQ"/>
    <property type="match status" value="1"/>
</dbReference>